<dbReference type="AlphaFoldDB" id="A0A7X0MIS8"/>
<evidence type="ECO:0000256" key="5">
    <source>
        <dbReference type="ARBA" id="ARBA00023237"/>
    </source>
</evidence>
<dbReference type="GO" id="GO:0009279">
    <property type="term" value="C:cell outer membrane"/>
    <property type="evidence" value="ECO:0007669"/>
    <property type="project" value="UniProtKB-SubCell"/>
</dbReference>
<dbReference type="InterPro" id="IPR033985">
    <property type="entry name" value="SusD-like_N"/>
</dbReference>
<dbReference type="CDD" id="cd08977">
    <property type="entry name" value="SusD"/>
    <property type="match status" value="1"/>
</dbReference>
<keyword evidence="4" id="KW-0472">Membrane</keyword>
<evidence type="ECO:0000313" key="9">
    <source>
        <dbReference type="EMBL" id="MBB6498753.1"/>
    </source>
</evidence>
<reference evidence="9 10" key="1">
    <citation type="submission" date="2020-08" db="EMBL/GenBank/DDBJ databases">
        <title>Genomic Encyclopedia of Type Strains, Phase IV (KMG-V): Genome sequencing to study the core and pangenomes of soil and plant-associated prokaryotes.</title>
        <authorList>
            <person name="Whitman W."/>
        </authorList>
    </citation>
    <scope>NUCLEOTIDE SEQUENCE [LARGE SCALE GENOMIC DNA]</scope>
    <source>
        <strain evidence="9 10">M2T3</strain>
    </source>
</reference>
<evidence type="ECO:0000259" key="8">
    <source>
        <dbReference type="Pfam" id="PF14322"/>
    </source>
</evidence>
<dbReference type="Proteomes" id="UP000521017">
    <property type="component" value="Unassembled WGS sequence"/>
</dbReference>
<dbReference type="EMBL" id="JACHCC010000002">
    <property type="protein sequence ID" value="MBB6498753.1"/>
    <property type="molecule type" value="Genomic_DNA"/>
</dbReference>
<dbReference type="SUPFAM" id="SSF48452">
    <property type="entry name" value="TPR-like"/>
    <property type="match status" value="1"/>
</dbReference>
<evidence type="ECO:0000256" key="4">
    <source>
        <dbReference type="ARBA" id="ARBA00023136"/>
    </source>
</evidence>
<comment type="similarity">
    <text evidence="2">Belongs to the SusD family.</text>
</comment>
<protein>
    <recommendedName>
        <fullName evidence="11">Outer membrane starch-binding protein</fullName>
    </recommendedName>
</protein>
<name>A0A7X0MIS8_9SPHI</name>
<dbReference type="InterPro" id="IPR011990">
    <property type="entry name" value="TPR-like_helical_dom_sf"/>
</dbReference>
<evidence type="ECO:0000256" key="3">
    <source>
        <dbReference type="ARBA" id="ARBA00022729"/>
    </source>
</evidence>
<dbReference type="PROSITE" id="PS51257">
    <property type="entry name" value="PROKAR_LIPOPROTEIN"/>
    <property type="match status" value="1"/>
</dbReference>
<evidence type="ECO:0000313" key="10">
    <source>
        <dbReference type="Proteomes" id="UP000521017"/>
    </source>
</evidence>
<accession>A0A7X0MIS8</accession>
<comment type="caution">
    <text evidence="9">The sequence shown here is derived from an EMBL/GenBank/DDBJ whole genome shotgun (WGS) entry which is preliminary data.</text>
</comment>
<dbReference type="InterPro" id="IPR012944">
    <property type="entry name" value="SusD_RagB_dom"/>
</dbReference>
<keyword evidence="3 6" id="KW-0732">Signal</keyword>
<feature type="domain" description="SusD-like N-terminal" evidence="8">
    <location>
        <begin position="98"/>
        <end position="238"/>
    </location>
</feature>
<gene>
    <name evidence="9" type="ORF">HDF25_000890</name>
</gene>
<feature type="signal peptide" evidence="6">
    <location>
        <begin position="1"/>
        <end position="25"/>
    </location>
</feature>
<dbReference type="Gene3D" id="1.25.40.390">
    <property type="match status" value="1"/>
</dbReference>
<dbReference type="RefSeq" id="WP_184623164.1">
    <property type="nucleotide sequence ID" value="NZ_JACHCC010000002.1"/>
</dbReference>
<proteinExistence type="inferred from homology"/>
<dbReference type="Pfam" id="PF14322">
    <property type="entry name" value="SusD-like_3"/>
    <property type="match status" value="1"/>
</dbReference>
<dbReference type="Pfam" id="PF07980">
    <property type="entry name" value="SusD_RagB"/>
    <property type="match status" value="1"/>
</dbReference>
<evidence type="ECO:0008006" key="11">
    <source>
        <dbReference type="Google" id="ProtNLM"/>
    </source>
</evidence>
<keyword evidence="5" id="KW-0998">Cell outer membrane</keyword>
<comment type="subcellular location">
    <subcellularLocation>
        <location evidence="1">Cell outer membrane</location>
    </subcellularLocation>
</comment>
<feature type="domain" description="RagB/SusD" evidence="7">
    <location>
        <begin position="338"/>
        <end position="480"/>
    </location>
</feature>
<evidence type="ECO:0000256" key="1">
    <source>
        <dbReference type="ARBA" id="ARBA00004442"/>
    </source>
</evidence>
<sequence length="480" mass="53164">MMTKRNLKIYSFTLIMMLTVFSSCKKLVSIPDPTGSITTAKVFANDSEASSAMAGVYTQLINYSADGATGLNGFATGMSTIFGAFSANELVGSSTSSSYYLYNLNRVLADDGQALMIWKTAYNAIYGCNAVVEGVAASVSPKLHDNIKQRLTGEAKFVRAFSYFYLVNFFGDVPLALTVDFNQTASMKKTPKSEVYAQMIKDLLDAKSTLPSDFSGAGGERIVPTKWAATALLARVYLYVGDYVNASAQASELIGQTALFNLPSDLNTVFLSTSQEAIWQLKQTNQGINKNATPEGYTLFSNPVFAYLSEDLKSDFEENDQRKKAWCLIDTVSQQPRYHPYKYKIGEVNAVFNGTITEYSVVFRLAEQYLIRAEAQTLGNLSLGQAITDLNVIRKRAGLNDLPGTLSRDQVISAIEHEREIELFAEWGHRFFDLKRTGRAHDVLSAVKIKQPWTGDYQLLYPIPRPEIIANQNLIQNPGY</sequence>
<organism evidence="9 10">
    <name type="scientific">Pedobacter cryoconitis</name>
    <dbReference type="NCBI Taxonomy" id="188932"/>
    <lineage>
        <taxon>Bacteria</taxon>
        <taxon>Pseudomonadati</taxon>
        <taxon>Bacteroidota</taxon>
        <taxon>Sphingobacteriia</taxon>
        <taxon>Sphingobacteriales</taxon>
        <taxon>Sphingobacteriaceae</taxon>
        <taxon>Pedobacter</taxon>
    </lineage>
</organism>
<evidence type="ECO:0000259" key="7">
    <source>
        <dbReference type="Pfam" id="PF07980"/>
    </source>
</evidence>
<evidence type="ECO:0000256" key="2">
    <source>
        <dbReference type="ARBA" id="ARBA00006275"/>
    </source>
</evidence>
<feature type="chain" id="PRO_5030627346" description="Outer membrane starch-binding protein" evidence="6">
    <location>
        <begin position="26"/>
        <end position="480"/>
    </location>
</feature>
<evidence type="ECO:0000256" key="6">
    <source>
        <dbReference type="SAM" id="SignalP"/>
    </source>
</evidence>